<feature type="compositionally biased region" description="Basic and acidic residues" evidence="6">
    <location>
        <begin position="39"/>
        <end position="53"/>
    </location>
</feature>
<comment type="subcellular location">
    <subcellularLocation>
        <location evidence="1">Membrane</location>
        <topology evidence="1">Multi-pass membrane protein</topology>
    </subcellularLocation>
</comment>
<evidence type="ECO:0000256" key="3">
    <source>
        <dbReference type="ARBA" id="ARBA00022692"/>
    </source>
</evidence>
<reference evidence="9" key="1">
    <citation type="journal article" date="2021" name="Nat. Commun.">
        <title>Genetic determinants of endophytism in the Arabidopsis root mycobiome.</title>
        <authorList>
            <person name="Mesny F."/>
            <person name="Miyauchi S."/>
            <person name="Thiergart T."/>
            <person name="Pickel B."/>
            <person name="Atanasova L."/>
            <person name="Karlsson M."/>
            <person name="Huettel B."/>
            <person name="Barry K.W."/>
            <person name="Haridas S."/>
            <person name="Chen C."/>
            <person name="Bauer D."/>
            <person name="Andreopoulos W."/>
            <person name="Pangilinan J."/>
            <person name="LaButti K."/>
            <person name="Riley R."/>
            <person name="Lipzen A."/>
            <person name="Clum A."/>
            <person name="Drula E."/>
            <person name="Henrissat B."/>
            <person name="Kohler A."/>
            <person name="Grigoriev I.V."/>
            <person name="Martin F.M."/>
            <person name="Hacquard S."/>
        </authorList>
    </citation>
    <scope>NUCLEOTIDE SEQUENCE</scope>
    <source>
        <strain evidence="9">MPI-CAGE-AT-0016</strain>
    </source>
</reference>
<feature type="transmembrane region" description="Helical" evidence="7">
    <location>
        <begin position="104"/>
        <end position="128"/>
    </location>
</feature>
<name>A0A8K0WZH3_9PEZI</name>
<comment type="caution">
    <text evidence="9">The sequence shown here is derived from an EMBL/GenBank/DDBJ whole genome shotgun (WGS) entry which is preliminary data.</text>
</comment>
<proteinExistence type="inferred from homology"/>
<keyword evidence="5 7" id="KW-0472">Membrane</keyword>
<gene>
    <name evidence="9" type="ORF">B0T11DRAFT_333403</name>
</gene>
<feature type="transmembrane region" description="Helical" evidence="7">
    <location>
        <begin position="181"/>
        <end position="201"/>
    </location>
</feature>
<evidence type="ECO:0000256" key="2">
    <source>
        <dbReference type="ARBA" id="ARBA00008066"/>
    </source>
</evidence>
<feature type="transmembrane region" description="Helical" evidence="7">
    <location>
        <begin position="403"/>
        <end position="430"/>
    </location>
</feature>
<dbReference type="GO" id="GO:0016020">
    <property type="term" value="C:membrane"/>
    <property type="evidence" value="ECO:0007669"/>
    <property type="project" value="UniProtKB-SubCell"/>
</dbReference>
<organism evidence="9 10">
    <name type="scientific">Plectosphaerella cucumerina</name>
    <dbReference type="NCBI Taxonomy" id="40658"/>
    <lineage>
        <taxon>Eukaryota</taxon>
        <taxon>Fungi</taxon>
        <taxon>Dikarya</taxon>
        <taxon>Ascomycota</taxon>
        <taxon>Pezizomycotina</taxon>
        <taxon>Sordariomycetes</taxon>
        <taxon>Hypocreomycetidae</taxon>
        <taxon>Glomerellales</taxon>
        <taxon>Plectosphaerellaceae</taxon>
        <taxon>Plectosphaerella</taxon>
    </lineage>
</organism>
<evidence type="ECO:0000259" key="8">
    <source>
        <dbReference type="Pfam" id="PF01490"/>
    </source>
</evidence>
<feature type="transmembrane region" description="Helical" evidence="7">
    <location>
        <begin position="153"/>
        <end position="175"/>
    </location>
</feature>
<dbReference type="EMBL" id="JAGPXD010000007">
    <property type="protein sequence ID" value="KAH7347284.1"/>
    <property type="molecule type" value="Genomic_DNA"/>
</dbReference>
<feature type="domain" description="Amino acid transporter transmembrane" evidence="8">
    <location>
        <begin position="75"/>
        <end position="468"/>
    </location>
</feature>
<evidence type="ECO:0000256" key="5">
    <source>
        <dbReference type="ARBA" id="ARBA00023136"/>
    </source>
</evidence>
<keyword evidence="10" id="KW-1185">Reference proteome</keyword>
<evidence type="ECO:0000256" key="7">
    <source>
        <dbReference type="SAM" id="Phobius"/>
    </source>
</evidence>
<accession>A0A8K0WZH3</accession>
<dbReference type="Gene3D" id="1.20.1740.10">
    <property type="entry name" value="Amino acid/polyamine transporter I"/>
    <property type="match status" value="1"/>
</dbReference>
<sequence length="493" mass="52582">MTSEKHSSKSWAQHPQTADPLAPPVPSPADDAAAAEVGRIGHHDRDDASDADRAHDAVFGDMSDTRKGPNYRDVGWLGTAALMMKTQLGLGVLSIPSAFDTLGIIPGVICLCAVGAITTWSSYIIGVFKLNHREVYSLDDAGHLMFGRWGREVMAFAFCLLLIFVGGSGLLGISIGLNAVSTHAACTAVFVAVAAIAAFGLCSIRTLGKISWLAWIGLVAIIASILTVTIAVAVQDRPAAAPQEGPWSSDFKIIGSPTFAEAVSAISIMIFSYAGTPTFFSIASEMRDPRMYTRSLLICQIGITVVYIVIGCVVYYYCGSFVASPALGSAGVTMKKVSYGLALPGLLVTTVLVLHLPAKFIFIRLLRNTHHLASNTIVHWSTWLSCTLSVTVIAYIIASAIPIFGGLVSLIGALLGTFLCFLPMGAMWFYDNWHEKDRNLRWYLSAAWACFVILIGLFLMGAGTWGSIVGIIESYRASSGSSAFSCADNSNSV</sequence>
<dbReference type="Pfam" id="PF01490">
    <property type="entry name" value="Aa_trans"/>
    <property type="match status" value="1"/>
</dbReference>
<feature type="region of interest" description="Disordered" evidence="6">
    <location>
        <begin position="1"/>
        <end position="53"/>
    </location>
</feature>
<evidence type="ECO:0000256" key="1">
    <source>
        <dbReference type="ARBA" id="ARBA00004141"/>
    </source>
</evidence>
<dbReference type="OrthoDB" id="40134at2759"/>
<feature type="transmembrane region" description="Helical" evidence="7">
    <location>
        <begin position="254"/>
        <end position="274"/>
    </location>
</feature>
<keyword evidence="3 7" id="KW-0812">Transmembrane</keyword>
<evidence type="ECO:0000256" key="6">
    <source>
        <dbReference type="SAM" id="MobiDB-lite"/>
    </source>
</evidence>
<feature type="transmembrane region" description="Helical" evidence="7">
    <location>
        <begin position="377"/>
        <end position="397"/>
    </location>
</feature>
<feature type="transmembrane region" description="Helical" evidence="7">
    <location>
        <begin position="74"/>
        <end position="98"/>
    </location>
</feature>
<feature type="transmembrane region" description="Helical" evidence="7">
    <location>
        <begin position="213"/>
        <end position="234"/>
    </location>
</feature>
<evidence type="ECO:0000256" key="4">
    <source>
        <dbReference type="ARBA" id="ARBA00022989"/>
    </source>
</evidence>
<dbReference type="PANTHER" id="PTHR22950">
    <property type="entry name" value="AMINO ACID TRANSPORTER"/>
    <property type="match status" value="1"/>
</dbReference>
<evidence type="ECO:0000313" key="10">
    <source>
        <dbReference type="Proteomes" id="UP000813385"/>
    </source>
</evidence>
<dbReference type="PANTHER" id="PTHR22950:SF683">
    <property type="entry name" value="AMINO ACID TRANSPORTER (EUROFUNG)"/>
    <property type="match status" value="1"/>
</dbReference>
<dbReference type="InterPro" id="IPR013057">
    <property type="entry name" value="AA_transpt_TM"/>
</dbReference>
<dbReference type="Proteomes" id="UP000813385">
    <property type="component" value="Unassembled WGS sequence"/>
</dbReference>
<feature type="transmembrane region" description="Helical" evidence="7">
    <location>
        <begin position="295"/>
        <end position="317"/>
    </location>
</feature>
<comment type="similarity">
    <text evidence="2">Belongs to the amino acid/polyamine transporter 2 family.</text>
</comment>
<feature type="transmembrane region" description="Helical" evidence="7">
    <location>
        <begin position="442"/>
        <end position="472"/>
    </location>
</feature>
<protein>
    <submittedName>
        <fullName evidence="9">Transmembrane amino acid transporter protein-domain-containing protein</fullName>
    </submittedName>
</protein>
<dbReference type="FunFam" id="1.20.1740.10:FF:000039">
    <property type="entry name" value="Neutral amino acid transporter (Eurofung)"/>
    <property type="match status" value="1"/>
</dbReference>
<dbReference type="GO" id="GO:0015179">
    <property type="term" value="F:L-amino acid transmembrane transporter activity"/>
    <property type="evidence" value="ECO:0007669"/>
    <property type="project" value="TreeGrafter"/>
</dbReference>
<evidence type="ECO:0000313" key="9">
    <source>
        <dbReference type="EMBL" id="KAH7347284.1"/>
    </source>
</evidence>
<dbReference type="AlphaFoldDB" id="A0A8K0WZH3"/>
<feature type="transmembrane region" description="Helical" evidence="7">
    <location>
        <begin position="337"/>
        <end position="356"/>
    </location>
</feature>
<keyword evidence="4 7" id="KW-1133">Transmembrane helix</keyword>